<dbReference type="InParanoid" id="A0A401GQS2"/>
<evidence type="ECO:0000256" key="9">
    <source>
        <dbReference type="RuleBase" id="RU000461"/>
    </source>
</evidence>
<keyword evidence="4 8" id="KW-0479">Metal-binding</keyword>
<feature type="transmembrane region" description="Helical" evidence="10">
    <location>
        <begin position="7"/>
        <end position="28"/>
    </location>
</feature>
<dbReference type="InterPro" id="IPR002401">
    <property type="entry name" value="Cyt_P450_E_grp-I"/>
</dbReference>
<comment type="caution">
    <text evidence="11">The sequence shown here is derived from an EMBL/GenBank/DDBJ whole genome shotgun (WGS) entry which is preliminary data.</text>
</comment>
<proteinExistence type="inferred from homology"/>
<dbReference type="InterPro" id="IPR001128">
    <property type="entry name" value="Cyt_P450"/>
</dbReference>
<gene>
    <name evidence="11" type="ORF">SCP_0605560</name>
</gene>
<feature type="binding site" description="axial binding residue" evidence="8">
    <location>
        <position position="515"/>
    </location>
    <ligand>
        <name>heme</name>
        <dbReference type="ChEBI" id="CHEBI:30413"/>
    </ligand>
    <ligandPart>
        <name>Fe</name>
        <dbReference type="ChEBI" id="CHEBI:18248"/>
    </ligandPart>
</feature>
<name>A0A401GQS2_9APHY</name>
<dbReference type="CDD" id="cd11063">
    <property type="entry name" value="CYP52"/>
    <property type="match status" value="1"/>
</dbReference>
<dbReference type="PANTHER" id="PTHR24287">
    <property type="entry name" value="P450, PUTATIVE (EUROFUNG)-RELATED"/>
    <property type="match status" value="1"/>
</dbReference>
<dbReference type="EMBL" id="BFAD01000006">
    <property type="protein sequence ID" value="GBE84577.1"/>
    <property type="molecule type" value="Genomic_DNA"/>
</dbReference>
<keyword evidence="3 8" id="KW-0349">Heme</keyword>
<sequence>MIRLPPGVSFLVRGAVLIAAPPAFVIYLNNFLSRHFQHTLPTWIAVLAAVLSTPIIIVLNNWLRSWRIRRAAVRLGAVLPPRWDGKWIGNIDLLRKSMDAFLNGYPGDNFVDKIDELGPTFQINILGATEYSTCDPDVIKLVLATDFNNYVKGEFFYNMMHSVLGTGVFNSDGERWKFHRSMTRPFFSKDRISHFELFDRHTEEAIMKMKERLHEGRGIDFQDLIARFTLDSATEFLFGHCVHSMESPLPYPHNVITSHTVAKSQSSEFAVAFGEALQVLSIRARSGWTWGLFEVFQNKTDKFMKVVDLFLDPILKDALSKKEMRMKEASKQEEKLDEDNETMLDHMTRFTSDPVILHDEVLNILLAGRDTTAASLTFVVYFLGMYPRVLERLRSEILEKVGPISRPTYQDIREMKYLRAVINETLRLYPVVPFNVRSSLKESTLPNRDPTGKPFYIPPNTGISYSVLQMHRRTEYWGPDALQFDPDRFLDDRVAKYLTPNPFIFLPFNAGPRICLGQQFAYNEMSFFLIRLLQNFSSITLDPDSHEPGTLPPKEWAGARGRKGIERFWPKVHLTMYSYGGLWVKMTEANNEV</sequence>
<evidence type="ECO:0000313" key="12">
    <source>
        <dbReference type="Proteomes" id="UP000287166"/>
    </source>
</evidence>
<keyword evidence="10" id="KW-0812">Transmembrane</keyword>
<dbReference type="Proteomes" id="UP000287166">
    <property type="component" value="Unassembled WGS sequence"/>
</dbReference>
<keyword evidence="5 9" id="KW-0560">Oxidoreductase</keyword>
<evidence type="ECO:0000256" key="7">
    <source>
        <dbReference type="ARBA" id="ARBA00023033"/>
    </source>
</evidence>
<keyword evidence="12" id="KW-1185">Reference proteome</keyword>
<dbReference type="PRINTS" id="PR00463">
    <property type="entry name" value="EP450I"/>
</dbReference>
<dbReference type="GO" id="GO:0005506">
    <property type="term" value="F:iron ion binding"/>
    <property type="evidence" value="ECO:0007669"/>
    <property type="project" value="InterPro"/>
</dbReference>
<dbReference type="GeneID" id="38781494"/>
<evidence type="ECO:0000256" key="8">
    <source>
        <dbReference type="PIRSR" id="PIRSR602401-1"/>
    </source>
</evidence>
<dbReference type="RefSeq" id="XP_027615490.1">
    <property type="nucleotide sequence ID" value="XM_027759689.1"/>
</dbReference>
<dbReference type="GO" id="GO:0016705">
    <property type="term" value="F:oxidoreductase activity, acting on paired donors, with incorporation or reduction of molecular oxygen"/>
    <property type="evidence" value="ECO:0007669"/>
    <property type="project" value="InterPro"/>
</dbReference>
<feature type="transmembrane region" description="Helical" evidence="10">
    <location>
        <begin position="40"/>
        <end position="63"/>
    </location>
</feature>
<accession>A0A401GQS2</accession>
<evidence type="ECO:0000256" key="2">
    <source>
        <dbReference type="ARBA" id="ARBA00010617"/>
    </source>
</evidence>
<evidence type="ECO:0000256" key="1">
    <source>
        <dbReference type="ARBA" id="ARBA00001971"/>
    </source>
</evidence>
<dbReference type="GO" id="GO:0020037">
    <property type="term" value="F:heme binding"/>
    <property type="evidence" value="ECO:0007669"/>
    <property type="project" value="InterPro"/>
</dbReference>
<dbReference type="AlphaFoldDB" id="A0A401GQS2"/>
<dbReference type="GO" id="GO:0004497">
    <property type="term" value="F:monooxygenase activity"/>
    <property type="evidence" value="ECO:0007669"/>
    <property type="project" value="UniProtKB-KW"/>
</dbReference>
<evidence type="ECO:0000256" key="4">
    <source>
        <dbReference type="ARBA" id="ARBA00022723"/>
    </source>
</evidence>
<dbReference type="OrthoDB" id="1470350at2759"/>
<dbReference type="STRING" id="139825.A0A401GQS2"/>
<dbReference type="PANTHER" id="PTHR24287:SF1">
    <property type="entry name" value="P450, PUTATIVE (EUROFUNG)-RELATED"/>
    <property type="match status" value="1"/>
</dbReference>
<organism evidence="11 12">
    <name type="scientific">Sparassis crispa</name>
    <dbReference type="NCBI Taxonomy" id="139825"/>
    <lineage>
        <taxon>Eukaryota</taxon>
        <taxon>Fungi</taxon>
        <taxon>Dikarya</taxon>
        <taxon>Basidiomycota</taxon>
        <taxon>Agaricomycotina</taxon>
        <taxon>Agaricomycetes</taxon>
        <taxon>Polyporales</taxon>
        <taxon>Sparassidaceae</taxon>
        <taxon>Sparassis</taxon>
    </lineage>
</organism>
<evidence type="ECO:0000256" key="6">
    <source>
        <dbReference type="ARBA" id="ARBA00023004"/>
    </source>
</evidence>
<dbReference type="InterPro" id="IPR036396">
    <property type="entry name" value="Cyt_P450_sf"/>
</dbReference>
<dbReference type="Pfam" id="PF00067">
    <property type="entry name" value="p450"/>
    <property type="match status" value="1"/>
</dbReference>
<keyword evidence="10" id="KW-1133">Transmembrane helix</keyword>
<dbReference type="InterPro" id="IPR047146">
    <property type="entry name" value="Cyt_P450_E_CYP52_fungi"/>
</dbReference>
<evidence type="ECO:0000256" key="3">
    <source>
        <dbReference type="ARBA" id="ARBA00022617"/>
    </source>
</evidence>
<dbReference type="PROSITE" id="PS00086">
    <property type="entry name" value="CYTOCHROME_P450"/>
    <property type="match status" value="1"/>
</dbReference>
<dbReference type="InterPro" id="IPR017972">
    <property type="entry name" value="Cyt_P450_CS"/>
</dbReference>
<comment type="similarity">
    <text evidence="2 9">Belongs to the cytochrome P450 family.</text>
</comment>
<reference evidence="11 12" key="1">
    <citation type="journal article" date="2018" name="Sci. Rep.">
        <title>Genome sequence of the cauliflower mushroom Sparassis crispa (Hanabiratake) and its association with beneficial usage.</title>
        <authorList>
            <person name="Kiyama R."/>
            <person name="Furutani Y."/>
            <person name="Kawaguchi K."/>
            <person name="Nakanishi T."/>
        </authorList>
    </citation>
    <scope>NUCLEOTIDE SEQUENCE [LARGE SCALE GENOMIC DNA]</scope>
</reference>
<evidence type="ECO:0000313" key="11">
    <source>
        <dbReference type="EMBL" id="GBE84577.1"/>
    </source>
</evidence>
<keyword evidence="10" id="KW-0472">Membrane</keyword>
<evidence type="ECO:0000256" key="10">
    <source>
        <dbReference type="SAM" id="Phobius"/>
    </source>
</evidence>
<evidence type="ECO:0000256" key="5">
    <source>
        <dbReference type="ARBA" id="ARBA00023002"/>
    </source>
</evidence>
<dbReference type="SUPFAM" id="SSF48264">
    <property type="entry name" value="Cytochrome P450"/>
    <property type="match status" value="1"/>
</dbReference>
<dbReference type="Gene3D" id="1.10.630.10">
    <property type="entry name" value="Cytochrome P450"/>
    <property type="match status" value="1"/>
</dbReference>
<keyword evidence="7 9" id="KW-0503">Monooxygenase</keyword>
<comment type="cofactor">
    <cofactor evidence="1 8">
        <name>heme</name>
        <dbReference type="ChEBI" id="CHEBI:30413"/>
    </cofactor>
</comment>
<keyword evidence="6 8" id="KW-0408">Iron</keyword>
<dbReference type="PRINTS" id="PR00385">
    <property type="entry name" value="P450"/>
</dbReference>
<protein>
    <submittedName>
        <fullName evidence="11">Cytochrome P450 52E2</fullName>
    </submittedName>
</protein>